<keyword evidence="1" id="KW-0175">Coiled coil</keyword>
<protein>
    <recommendedName>
        <fullName evidence="2">Transposase IS116/IS110/IS902 C-terminal domain-containing protein</fullName>
    </recommendedName>
</protein>
<dbReference type="EMBL" id="BNJG01000005">
    <property type="protein sequence ID" value="GHO60569.1"/>
    <property type="molecule type" value="Genomic_DNA"/>
</dbReference>
<evidence type="ECO:0000313" key="4">
    <source>
        <dbReference type="Proteomes" id="UP000654345"/>
    </source>
</evidence>
<evidence type="ECO:0000256" key="1">
    <source>
        <dbReference type="SAM" id="Coils"/>
    </source>
</evidence>
<sequence length="255" mass="28663">MSSLLEIRGKAYVLSDAKLIELQQLAAQSIGTRDLLRQRGLVLEQTQLIRELQLLQQHIEQLEQEIKTIVEQAREGKILASMGIGLIQVATIIATIGNIENFPNAGSLKSHFGWAPAVAQSGKTLDWTGQTRGGLRTIKQMMFLVVAHVIKQDTQWALLYHRLVEKRCPYDERRGVRVGRLRVFGRVAGQMIETMYALLKLDAEVLSNVPNGQEPPAPTLYDPDVHRRHREGHYQPLKSSPRKASITLLPPILSE</sequence>
<reference evidence="3 4" key="1">
    <citation type="journal article" date="2021" name="Int. J. Syst. Evol. Microbiol.">
        <title>Reticulibacter mediterranei gen. nov., sp. nov., within the new family Reticulibacteraceae fam. nov., and Ktedonospora formicarum gen. nov., sp. nov., Ktedonobacter robiniae sp. nov., Dictyobacter formicarum sp. nov. and Dictyobacter arantiisoli sp. nov., belonging to the class Ktedonobacteria.</title>
        <authorList>
            <person name="Yabe S."/>
            <person name="Zheng Y."/>
            <person name="Wang C.M."/>
            <person name="Sakai Y."/>
            <person name="Abe K."/>
            <person name="Yokota A."/>
            <person name="Donadio S."/>
            <person name="Cavaletti L."/>
            <person name="Monciardini P."/>
        </authorList>
    </citation>
    <scope>NUCLEOTIDE SEQUENCE [LARGE SCALE GENOMIC DNA]</scope>
    <source>
        <strain evidence="3 4">SOSP1-30</strain>
    </source>
</reference>
<keyword evidence="4" id="KW-1185">Reference proteome</keyword>
<accession>A0ABQ3V5V7</accession>
<proteinExistence type="predicted"/>
<dbReference type="Proteomes" id="UP000654345">
    <property type="component" value="Unassembled WGS sequence"/>
</dbReference>
<feature type="domain" description="Transposase IS116/IS110/IS902 C-terminal" evidence="2">
    <location>
        <begin position="81"/>
        <end position="159"/>
    </location>
</feature>
<gene>
    <name evidence="3" type="ORF">KSB_90440</name>
</gene>
<dbReference type="InterPro" id="IPR003346">
    <property type="entry name" value="Transposase_20"/>
</dbReference>
<dbReference type="PANTHER" id="PTHR33055">
    <property type="entry name" value="TRANSPOSASE FOR INSERTION SEQUENCE ELEMENT IS1111A"/>
    <property type="match status" value="1"/>
</dbReference>
<dbReference type="Pfam" id="PF02371">
    <property type="entry name" value="Transposase_20"/>
    <property type="match status" value="1"/>
</dbReference>
<comment type="caution">
    <text evidence="3">The sequence shown here is derived from an EMBL/GenBank/DDBJ whole genome shotgun (WGS) entry which is preliminary data.</text>
</comment>
<dbReference type="InterPro" id="IPR047650">
    <property type="entry name" value="Transpos_IS110"/>
</dbReference>
<name>A0ABQ3V5V7_9CHLR</name>
<evidence type="ECO:0000313" key="3">
    <source>
        <dbReference type="EMBL" id="GHO60569.1"/>
    </source>
</evidence>
<evidence type="ECO:0000259" key="2">
    <source>
        <dbReference type="Pfam" id="PF02371"/>
    </source>
</evidence>
<organism evidence="3 4">
    <name type="scientific">Ktedonobacter robiniae</name>
    <dbReference type="NCBI Taxonomy" id="2778365"/>
    <lineage>
        <taxon>Bacteria</taxon>
        <taxon>Bacillati</taxon>
        <taxon>Chloroflexota</taxon>
        <taxon>Ktedonobacteria</taxon>
        <taxon>Ktedonobacterales</taxon>
        <taxon>Ktedonobacteraceae</taxon>
        <taxon>Ktedonobacter</taxon>
    </lineage>
</organism>
<feature type="coiled-coil region" evidence="1">
    <location>
        <begin position="45"/>
        <end position="79"/>
    </location>
</feature>